<dbReference type="SMART" id="SM00671">
    <property type="entry name" value="SEL1"/>
    <property type="match status" value="1"/>
</dbReference>
<evidence type="ECO:0000313" key="3">
    <source>
        <dbReference type="Proteomes" id="UP001519667"/>
    </source>
</evidence>
<proteinExistence type="predicted"/>
<evidence type="ECO:0000313" key="2">
    <source>
        <dbReference type="EMBL" id="MBT8765649.1"/>
    </source>
</evidence>
<dbReference type="Proteomes" id="UP001519667">
    <property type="component" value="Unassembled WGS sequence"/>
</dbReference>
<dbReference type="PROSITE" id="PS51257">
    <property type="entry name" value="PROKAR_LIPOPROTEIN"/>
    <property type="match status" value="1"/>
</dbReference>
<reference evidence="2 3" key="1">
    <citation type="submission" date="2021-04" db="EMBL/GenBank/DDBJ databases">
        <title>Pseudomonas boanensis sp. nov., a bacterium isolated from river water used for household purposes in Boane District, Mozambique.</title>
        <authorList>
            <person name="Nicklasson M."/>
            <person name="Martin-Rodriguez A.J."/>
            <person name="Thorell K."/>
            <person name="Neves L."/>
            <person name="Mussagy A."/>
            <person name="Rydberg H.A."/>
            <person name="Hernroth B."/>
            <person name="Svensson-Stadler L."/>
            <person name="Sjoling A."/>
        </authorList>
    </citation>
    <scope>NUCLEOTIDE SEQUENCE [LARGE SCALE GENOMIC DNA]</scope>
    <source>
        <strain evidence="2 3">DB1</strain>
    </source>
</reference>
<dbReference type="InterPro" id="IPR011990">
    <property type="entry name" value="TPR-like_helical_dom_sf"/>
</dbReference>
<accession>A0ABS5XD93</accession>
<evidence type="ECO:0000259" key="1">
    <source>
        <dbReference type="Pfam" id="PF19933"/>
    </source>
</evidence>
<comment type="caution">
    <text evidence="2">The sequence shown here is derived from an EMBL/GenBank/DDBJ whole genome shotgun (WGS) entry which is preliminary data.</text>
</comment>
<protein>
    <submittedName>
        <fullName evidence="2">Sel1 repeat family protein</fullName>
    </submittedName>
</protein>
<sequence length="423" mass="47621">MRRILLLTSLLVAACATDGTYSKKDLSMDRLSQIKADLAFTCRHEHFPDPLADTDTLFKYARWLEKNNQLKQDKTVDAQIERLYRIAAENGHAKANINLQNGSMRNRRYGLTGEENLRLSHQLINTEVATGYYFVGIFLNQGSAGLQEDKEMALRYFRKAADEGSANAQAYVADKLAPIDIAPDIARQMRRCAAEQGNGKAAVALGVNLSVKGCYQEALEAFQLGVAAGISVSASFLYKAFRAPPSSDELHYLAQQEDLERADRYEKIWSILADYSYANPKVPEINEIVPLPPAPLPPWDGKLQWLEERLANVPPPKPSDALIRQLADAKKLDPATGRPLPDSPVFSGYGFPVRTCYSGALCPHTGYWKVMWPLQVEWRDVTRYFEEGETMPAEMVKRVHERPWPFADKVTERLERVQWGMLG</sequence>
<dbReference type="InterPro" id="IPR045653">
    <property type="entry name" value="DUF6396"/>
</dbReference>
<dbReference type="InterPro" id="IPR006597">
    <property type="entry name" value="Sel1-like"/>
</dbReference>
<dbReference type="EMBL" id="JAGTIS010000002">
    <property type="protein sequence ID" value="MBT8765649.1"/>
    <property type="molecule type" value="Genomic_DNA"/>
</dbReference>
<gene>
    <name evidence="2" type="ORF">J7302_05840</name>
</gene>
<dbReference type="SUPFAM" id="SSF81901">
    <property type="entry name" value="HCP-like"/>
    <property type="match status" value="1"/>
</dbReference>
<keyword evidence="3" id="KW-1185">Reference proteome</keyword>
<name>A0ABS5XD93_9GAMM</name>
<dbReference type="Pfam" id="PF19933">
    <property type="entry name" value="DUF6396"/>
    <property type="match status" value="1"/>
</dbReference>
<dbReference type="Gene3D" id="1.25.40.10">
    <property type="entry name" value="Tetratricopeptide repeat domain"/>
    <property type="match status" value="1"/>
</dbReference>
<feature type="domain" description="DUF6396" evidence="1">
    <location>
        <begin position="233"/>
        <end position="340"/>
    </location>
</feature>
<organism evidence="2 3">
    <name type="scientific">Metapseudomonas boanensis</name>
    <dbReference type="NCBI Taxonomy" id="2822138"/>
    <lineage>
        <taxon>Bacteria</taxon>
        <taxon>Pseudomonadati</taxon>
        <taxon>Pseudomonadota</taxon>
        <taxon>Gammaproteobacteria</taxon>
        <taxon>Pseudomonadales</taxon>
        <taxon>Pseudomonadaceae</taxon>
        <taxon>Metapseudomonas</taxon>
    </lineage>
</organism>